<keyword evidence="3" id="KW-1185">Reference proteome</keyword>
<organism evidence="2 3">
    <name type="scientific">Trichomonas vaginalis (strain ATCC PRA-98 / G3)</name>
    <dbReference type="NCBI Taxonomy" id="412133"/>
    <lineage>
        <taxon>Eukaryota</taxon>
        <taxon>Metamonada</taxon>
        <taxon>Parabasalia</taxon>
        <taxon>Trichomonadida</taxon>
        <taxon>Trichomonadidae</taxon>
        <taxon>Trichomonas</taxon>
    </lineage>
</organism>
<reference evidence="2" key="2">
    <citation type="journal article" date="2007" name="Science">
        <title>Draft genome sequence of the sexually transmitted pathogen Trichomonas vaginalis.</title>
        <authorList>
            <person name="Carlton J.M."/>
            <person name="Hirt R.P."/>
            <person name="Silva J.C."/>
            <person name="Delcher A.L."/>
            <person name="Schatz M."/>
            <person name="Zhao Q."/>
            <person name="Wortman J.R."/>
            <person name="Bidwell S.L."/>
            <person name="Alsmark U.C.M."/>
            <person name="Besteiro S."/>
            <person name="Sicheritz-Ponten T."/>
            <person name="Noel C.J."/>
            <person name="Dacks J.B."/>
            <person name="Foster P.G."/>
            <person name="Simillion C."/>
            <person name="Van de Peer Y."/>
            <person name="Miranda-Saavedra D."/>
            <person name="Barton G.J."/>
            <person name="Westrop G.D."/>
            <person name="Mueller S."/>
            <person name="Dessi D."/>
            <person name="Fiori P.L."/>
            <person name="Ren Q."/>
            <person name="Paulsen I."/>
            <person name="Zhang H."/>
            <person name="Bastida-Corcuera F.D."/>
            <person name="Simoes-Barbosa A."/>
            <person name="Brown M.T."/>
            <person name="Hayes R.D."/>
            <person name="Mukherjee M."/>
            <person name="Okumura C.Y."/>
            <person name="Schneider R."/>
            <person name="Smith A.J."/>
            <person name="Vanacova S."/>
            <person name="Villalvazo M."/>
            <person name="Haas B.J."/>
            <person name="Pertea M."/>
            <person name="Feldblyum T.V."/>
            <person name="Utterback T.R."/>
            <person name="Shu C.L."/>
            <person name="Osoegawa K."/>
            <person name="de Jong P.J."/>
            <person name="Hrdy I."/>
            <person name="Horvathova L."/>
            <person name="Zubacova Z."/>
            <person name="Dolezal P."/>
            <person name="Malik S.B."/>
            <person name="Logsdon J.M. Jr."/>
            <person name="Henze K."/>
            <person name="Gupta A."/>
            <person name="Wang C.C."/>
            <person name="Dunne R.L."/>
            <person name="Upcroft J.A."/>
            <person name="Upcroft P."/>
            <person name="White O."/>
            <person name="Salzberg S.L."/>
            <person name="Tang P."/>
            <person name="Chiu C.-H."/>
            <person name="Lee Y.-S."/>
            <person name="Embley T.M."/>
            <person name="Coombs G.H."/>
            <person name="Mottram J.C."/>
            <person name="Tachezy J."/>
            <person name="Fraser-Liggett C.M."/>
            <person name="Johnson P.J."/>
        </authorList>
    </citation>
    <scope>NUCLEOTIDE SEQUENCE [LARGE SCALE GENOMIC DNA]</scope>
    <source>
        <strain evidence="2">G3</strain>
    </source>
</reference>
<dbReference type="InParanoid" id="A2DDY3"/>
<protein>
    <submittedName>
        <fullName evidence="2">Uncharacterized protein</fullName>
    </submittedName>
</protein>
<evidence type="ECO:0000313" key="3">
    <source>
        <dbReference type="Proteomes" id="UP000001542"/>
    </source>
</evidence>
<evidence type="ECO:0000256" key="1">
    <source>
        <dbReference type="SAM" id="MobiDB-lite"/>
    </source>
</evidence>
<dbReference type="AlphaFoldDB" id="A2DDY3"/>
<dbReference type="VEuPathDB" id="TrichDB:TVAGG3_1000090"/>
<dbReference type="VEuPathDB" id="TrichDB:TVAG_199480"/>
<dbReference type="EMBL" id="DS113190">
    <property type="protein sequence ID" value="EAY21509.1"/>
    <property type="molecule type" value="Genomic_DNA"/>
</dbReference>
<evidence type="ECO:0000313" key="2">
    <source>
        <dbReference type="EMBL" id="EAY21509.1"/>
    </source>
</evidence>
<dbReference type="Proteomes" id="UP000001542">
    <property type="component" value="Unassembled WGS sequence"/>
</dbReference>
<dbReference type="RefSeq" id="XP_001582495.1">
    <property type="nucleotide sequence ID" value="XM_001582445.1"/>
</dbReference>
<name>A2DDY3_TRIV3</name>
<gene>
    <name evidence="2" type="ORF">TVAG_199480</name>
</gene>
<sequence>MNSPRIGPKYTVGSTTIEKINMPVEKKKQSTPKKIKKVSYHRFNENSKQRRLDFTKIETIEDIAPQITTEESVEKLQQIHNFAARHIQSKLRLFINKTQNKKSFPKIYGHPQTEIAQEEEEQKENNISQQEVTEEQIEEKTNSQIINRSPGRSPRQKMIVETTESPMKYKSTQNIKPMHLNNSLNLSVRDRAAYSRDFPVVTVPENGEILNETVTDIKDASVQATPSSKKSNNVINTPI</sequence>
<proteinExistence type="predicted"/>
<feature type="region of interest" description="Disordered" evidence="1">
    <location>
        <begin position="116"/>
        <end position="157"/>
    </location>
</feature>
<dbReference type="KEGG" id="tva:5467057"/>
<accession>A2DDY3</accession>
<reference evidence="2" key="1">
    <citation type="submission" date="2006-10" db="EMBL/GenBank/DDBJ databases">
        <authorList>
            <person name="Amadeo P."/>
            <person name="Zhao Q."/>
            <person name="Wortman J."/>
            <person name="Fraser-Liggett C."/>
            <person name="Carlton J."/>
        </authorList>
    </citation>
    <scope>NUCLEOTIDE SEQUENCE</scope>
    <source>
        <strain evidence="2">G3</strain>
    </source>
</reference>